<reference evidence="9" key="2">
    <citation type="journal article" date="2022" name="Microbiol. Resour. Announc.">
        <title>Whole-Genome Sequence of Entomortierella parvispora E1425, a Mucoromycotan Fungus Associated with Burkholderiaceae-Related Endosymbiotic Bacteria.</title>
        <authorList>
            <person name="Herlambang A."/>
            <person name="Guo Y."/>
            <person name="Takashima Y."/>
            <person name="Narisawa K."/>
            <person name="Ohta H."/>
            <person name="Nishizawa T."/>
        </authorList>
    </citation>
    <scope>NUCLEOTIDE SEQUENCE</scope>
    <source>
        <strain evidence="9">E1425</strain>
    </source>
</reference>
<evidence type="ECO:0000256" key="6">
    <source>
        <dbReference type="SAM" id="Coils"/>
    </source>
</evidence>
<dbReference type="PROSITE" id="PS00036">
    <property type="entry name" value="BZIP_BASIC"/>
    <property type="match status" value="1"/>
</dbReference>
<reference evidence="9" key="1">
    <citation type="submission" date="2021-11" db="EMBL/GenBank/DDBJ databases">
        <authorList>
            <person name="Herlambang A."/>
            <person name="Guo Y."/>
            <person name="Takashima Y."/>
            <person name="Nishizawa T."/>
        </authorList>
    </citation>
    <scope>NUCLEOTIDE SEQUENCE</scope>
    <source>
        <strain evidence="9">E1425</strain>
    </source>
</reference>
<feature type="coiled-coil region" evidence="6">
    <location>
        <begin position="390"/>
        <end position="424"/>
    </location>
</feature>
<evidence type="ECO:0000256" key="5">
    <source>
        <dbReference type="ARBA" id="ARBA00023242"/>
    </source>
</evidence>
<dbReference type="PANTHER" id="PTHR19304">
    <property type="entry name" value="CYCLIC-AMP RESPONSE ELEMENT BINDING PROTEIN"/>
    <property type="match status" value="1"/>
</dbReference>
<dbReference type="InterPro" id="IPR051027">
    <property type="entry name" value="bZIP_transcription_factors"/>
</dbReference>
<keyword evidence="5" id="KW-0539">Nucleus</keyword>
<keyword evidence="10" id="KW-1185">Reference proteome</keyword>
<gene>
    <name evidence="9" type="ORF">EMPS_08953</name>
</gene>
<feature type="compositionally biased region" description="Acidic residues" evidence="7">
    <location>
        <begin position="253"/>
        <end position="262"/>
    </location>
</feature>
<dbReference type="PRINTS" id="PR00043">
    <property type="entry name" value="LEUZIPPRJUN"/>
</dbReference>
<feature type="domain" description="BZIP" evidence="8">
    <location>
        <begin position="358"/>
        <end position="421"/>
    </location>
</feature>
<dbReference type="GO" id="GO:0003677">
    <property type="term" value="F:DNA binding"/>
    <property type="evidence" value="ECO:0007669"/>
    <property type="project" value="UniProtKB-KW"/>
</dbReference>
<dbReference type="InterPro" id="IPR046347">
    <property type="entry name" value="bZIP_sf"/>
</dbReference>
<dbReference type="InterPro" id="IPR004827">
    <property type="entry name" value="bZIP"/>
</dbReference>
<feature type="compositionally biased region" description="Basic and acidic residues" evidence="7">
    <location>
        <begin position="234"/>
        <end position="249"/>
    </location>
</feature>
<feature type="compositionally biased region" description="Basic and acidic residues" evidence="7">
    <location>
        <begin position="263"/>
        <end position="276"/>
    </location>
</feature>
<accession>A0A9P3HH19</accession>
<feature type="region of interest" description="Disordered" evidence="7">
    <location>
        <begin position="194"/>
        <end position="219"/>
    </location>
</feature>
<dbReference type="OrthoDB" id="295274at2759"/>
<feature type="compositionally biased region" description="Low complexity" evidence="7">
    <location>
        <begin position="279"/>
        <end position="293"/>
    </location>
</feature>
<evidence type="ECO:0000259" key="8">
    <source>
        <dbReference type="PROSITE" id="PS50217"/>
    </source>
</evidence>
<feature type="compositionally biased region" description="Basic residues" evidence="7">
    <location>
        <begin position="294"/>
        <end position="311"/>
    </location>
</feature>
<proteinExistence type="predicted"/>
<keyword evidence="2" id="KW-0805">Transcription regulation</keyword>
<dbReference type="Proteomes" id="UP000827284">
    <property type="component" value="Unassembled WGS sequence"/>
</dbReference>
<evidence type="ECO:0000313" key="9">
    <source>
        <dbReference type="EMBL" id="GJJ76594.1"/>
    </source>
</evidence>
<evidence type="ECO:0000256" key="3">
    <source>
        <dbReference type="ARBA" id="ARBA00023125"/>
    </source>
</evidence>
<feature type="compositionally biased region" description="Basic and acidic residues" evidence="7">
    <location>
        <begin position="357"/>
        <end position="369"/>
    </location>
</feature>
<dbReference type="InterPro" id="IPR002112">
    <property type="entry name" value="Leuzip_Jun"/>
</dbReference>
<evidence type="ECO:0000256" key="4">
    <source>
        <dbReference type="ARBA" id="ARBA00023163"/>
    </source>
</evidence>
<keyword evidence="4" id="KW-0804">Transcription</keyword>
<dbReference type="CDD" id="cd14687">
    <property type="entry name" value="bZIP_ATF2"/>
    <property type="match status" value="1"/>
</dbReference>
<evidence type="ECO:0000256" key="2">
    <source>
        <dbReference type="ARBA" id="ARBA00023015"/>
    </source>
</evidence>
<comment type="subcellular location">
    <subcellularLocation>
        <location evidence="1">Nucleus</location>
    </subcellularLocation>
</comment>
<dbReference type="SUPFAM" id="SSF57959">
    <property type="entry name" value="Leucine zipper domain"/>
    <property type="match status" value="1"/>
</dbReference>
<dbReference type="GO" id="GO:0003700">
    <property type="term" value="F:DNA-binding transcription factor activity"/>
    <property type="evidence" value="ECO:0007669"/>
    <property type="project" value="InterPro"/>
</dbReference>
<dbReference type="PROSITE" id="PS50217">
    <property type="entry name" value="BZIP"/>
    <property type="match status" value="1"/>
</dbReference>
<dbReference type="EMBL" id="BQFW01000012">
    <property type="protein sequence ID" value="GJJ76594.1"/>
    <property type="molecule type" value="Genomic_DNA"/>
</dbReference>
<dbReference type="Gene3D" id="1.20.5.170">
    <property type="match status" value="1"/>
</dbReference>
<dbReference type="GO" id="GO:0005634">
    <property type="term" value="C:nucleus"/>
    <property type="evidence" value="ECO:0007669"/>
    <property type="project" value="UniProtKB-SubCell"/>
</dbReference>
<dbReference type="Pfam" id="PF00170">
    <property type="entry name" value="bZIP_1"/>
    <property type="match status" value="1"/>
</dbReference>
<evidence type="ECO:0000256" key="1">
    <source>
        <dbReference type="ARBA" id="ARBA00004123"/>
    </source>
</evidence>
<sequence>MSLEADIRSDTNLTPTRFLLECGELTPSMSLTFDQPFNPFEASYKFLNPGTPKTESDFFSDYKARPDSIMELADSHSPSSQQQNLASELHHLWSDMVSDEACMPLRQMSSEMSSSSSLSTYPASSSSYSSSSSTPPLSSSSARSSISEHSRSRMQSMTSDYMSPISYSTSYPHTHEFTLDTFAASATKYYSDQELPSLAPDSPTPDSLVPSDTFQPGFDMTKYNQTALYDRSAVGDKYDQEMSDQHDSGMDVDSNESQDEDDMSSKGRSESRDPIPRETAPTTRSTRSGAAAAKKSKTQKASKPSRTKKSSSKTEKSSRGQSSRAAAGRSSSSSSKSTTKSPRLNRKHSSPDEEESQEVKRQRFLERNRMAASKCREKKRQQTLKTISDADEITARNHALHKSLDELQEEVRSLKNQILCHRDCGCDVIQKFVQTTMGGGSTKFPRQR</sequence>
<feature type="compositionally biased region" description="Low complexity" evidence="7">
    <location>
        <begin position="113"/>
        <end position="145"/>
    </location>
</feature>
<protein>
    <recommendedName>
        <fullName evidence="8">BZIP domain-containing protein</fullName>
    </recommendedName>
</protein>
<evidence type="ECO:0000256" key="7">
    <source>
        <dbReference type="SAM" id="MobiDB-lite"/>
    </source>
</evidence>
<feature type="region of interest" description="Disordered" evidence="7">
    <location>
        <begin position="113"/>
        <end position="157"/>
    </location>
</feature>
<comment type="caution">
    <text evidence="9">The sequence shown here is derived from an EMBL/GenBank/DDBJ whole genome shotgun (WGS) entry which is preliminary data.</text>
</comment>
<keyword evidence="3" id="KW-0238">DNA-binding</keyword>
<feature type="region of interest" description="Disordered" evidence="7">
    <location>
        <begin position="234"/>
        <end position="382"/>
    </location>
</feature>
<dbReference type="AlphaFoldDB" id="A0A9P3HH19"/>
<organism evidence="9 10">
    <name type="scientific">Entomortierella parvispora</name>
    <dbReference type="NCBI Taxonomy" id="205924"/>
    <lineage>
        <taxon>Eukaryota</taxon>
        <taxon>Fungi</taxon>
        <taxon>Fungi incertae sedis</taxon>
        <taxon>Mucoromycota</taxon>
        <taxon>Mortierellomycotina</taxon>
        <taxon>Mortierellomycetes</taxon>
        <taxon>Mortierellales</taxon>
        <taxon>Mortierellaceae</taxon>
        <taxon>Entomortierella</taxon>
    </lineage>
</organism>
<name>A0A9P3HH19_9FUNG</name>
<keyword evidence="6" id="KW-0175">Coiled coil</keyword>
<dbReference type="SMART" id="SM00338">
    <property type="entry name" value="BRLZ"/>
    <property type="match status" value="1"/>
</dbReference>
<feature type="compositionally biased region" description="Low complexity" evidence="7">
    <location>
        <begin position="319"/>
        <end position="341"/>
    </location>
</feature>
<evidence type="ECO:0000313" key="10">
    <source>
        <dbReference type="Proteomes" id="UP000827284"/>
    </source>
</evidence>